<dbReference type="OrthoDB" id="4932428at2759"/>
<dbReference type="EMBL" id="ML977146">
    <property type="protein sequence ID" value="KAF1989210.1"/>
    <property type="molecule type" value="Genomic_DNA"/>
</dbReference>
<evidence type="ECO:0000313" key="1">
    <source>
        <dbReference type="EMBL" id="KAF1989210.1"/>
    </source>
</evidence>
<protein>
    <submittedName>
        <fullName evidence="1">Uncharacterized protein</fullName>
    </submittedName>
</protein>
<sequence length="162" mass="18866">MSELSQTDKEQLIRALRRNQINTIADLRRIESMFAAIGTPDVTEPMTLAWTNYVNSNNLLTEMRGLTRNYPFSSHCIDEAKRRVYSDPSSNRSWNLCWLVLTKIQSDNLIPYYANWEASQSRMWGKRKPSDEAVAQLASAMVAEWNWALDQMLSHWYSEPCR</sequence>
<keyword evidence="2" id="KW-1185">Reference proteome</keyword>
<organism evidence="1 2">
    <name type="scientific">Aulographum hederae CBS 113979</name>
    <dbReference type="NCBI Taxonomy" id="1176131"/>
    <lineage>
        <taxon>Eukaryota</taxon>
        <taxon>Fungi</taxon>
        <taxon>Dikarya</taxon>
        <taxon>Ascomycota</taxon>
        <taxon>Pezizomycotina</taxon>
        <taxon>Dothideomycetes</taxon>
        <taxon>Pleosporomycetidae</taxon>
        <taxon>Aulographales</taxon>
        <taxon>Aulographaceae</taxon>
    </lineage>
</organism>
<dbReference type="Proteomes" id="UP000800041">
    <property type="component" value="Unassembled WGS sequence"/>
</dbReference>
<gene>
    <name evidence="1" type="ORF">K402DRAFT_461601</name>
</gene>
<dbReference type="AlphaFoldDB" id="A0A6G1H862"/>
<proteinExistence type="predicted"/>
<name>A0A6G1H862_9PEZI</name>
<evidence type="ECO:0000313" key="2">
    <source>
        <dbReference type="Proteomes" id="UP000800041"/>
    </source>
</evidence>
<reference evidence="1" key="1">
    <citation type="journal article" date="2020" name="Stud. Mycol.">
        <title>101 Dothideomycetes genomes: a test case for predicting lifestyles and emergence of pathogens.</title>
        <authorList>
            <person name="Haridas S."/>
            <person name="Albert R."/>
            <person name="Binder M."/>
            <person name="Bloem J."/>
            <person name="Labutti K."/>
            <person name="Salamov A."/>
            <person name="Andreopoulos B."/>
            <person name="Baker S."/>
            <person name="Barry K."/>
            <person name="Bills G."/>
            <person name="Bluhm B."/>
            <person name="Cannon C."/>
            <person name="Castanera R."/>
            <person name="Culley D."/>
            <person name="Daum C."/>
            <person name="Ezra D."/>
            <person name="Gonzalez J."/>
            <person name="Henrissat B."/>
            <person name="Kuo A."/>
            <person name="Liang C."/>
            <person name="Lipzen A."/>
            <person name="Lutzoni F."/>
            <person name="Magnuson J."/>
            <person name="Mondo S."/>
            <person name="Nolan M."/>
            <person name="Ohm R."/>
            <person name="Pangilinan J."/>
            <person name="Park H.-J."/>
            <person name="Ramirez L."/>
            <person name="Alfaro M."/>
            <person name="Sun H."/>
            <person name="Tritt A."/>
            <person name="Yoshinaga Y."/>
            <person name="Zwiers L.-H."/>
            <person name="Turgeon B."/>
            <person name="Goodwin S."/>
            <person name="Spatafora J."/>
            <person name="Crous P."/>
            <person name="Grigoriev I."/>
        </authorList>
    </citation>
    <scope>NUCLEOTIDE SEQUENCE</scope>
    <source>
        <strain evidence="1">CBS 113979</strain>
    </source>
</reference>
<accession>A0A6G1H862</accession>